<keyword evidence="1" id="KW-0812">Transmembrane</keyword>
<feature type="transmembrane region" description="Helical" evidence="1">
    <location>
        <begin position="12"/>
        <end position="34"/>
    </location>
</feature>
<name>A0A225CB17_9MICO</name>
<proteinExistence type="predicted"/>
<dbReference type="AlphaFoldDB" id="A0A225CB17"/>
<reference evidence="2" key="1">
    <citation type="submission" date="2017-08" db="EMBL/GenBank/DDBJ databases">
        <title>Genomes of multiple Clavibacter strains from different subspecies.</title>
        <authorList>
            <person name="Yuan X.-K."/>
            <person name="Li X.-S."/>
            <person name="Nie J."/>
            <person name="De Boer S.H."/>
        </authorList>
    </citation>
    <scope>NUCLEOTIDE SEQUENCE [LARGE SCALE GENOMIC DNA]</scope>
    <source>
        <strain evidence="2">ATCC 33566</strain>
    </source>
</reference>
<evidence type="ECO:0008006" key="4">
    <source>
        <dbReference type="Google" id="ProtNLM"/>
    </source>
</evidence>
<comment type="caution">
    <text evidence="2">The sequence shown here is derived from an EMBL/GenBank/DDBJ whole genome shotgun (WGS) entry which is preliminary data.</text>
</comment>
<dbReference type="OrthoDB" id="3217020at2"/>
<gene>
    <name evidence="2" type="ORF">B5P24_12310</name>
</gene>
<dbReference type="Pfam" id="PF11292">
    <property type="entry name" value="DUF3093"/>
    <property type="match status" value="1"/>
</dbReference>
<evidence type="ECO:0000313" key="2">
    <source>
        <dbReference type="EMBL" id="OQJ63719.1"/>
    </source>
</evidence>
<dbReference type="Proteomes" id="UP000215316">
    <property type="component" value="Unassembled WGS sequence"/>
</dbReference>
<sequence>MHASPYAERLRPAPWLFVATALVIPASLLVFLPISVLAGVVVAIVLYGGVVAVLVLTSPVIEVADGRLRAGPASIDVDQLGDPEGFRGAEATAERGVRLHARAHLVIRGWVDPVVRVPLLDPTDPAPYWLLSTRDPERLIAAIRGSRRS</sequence>
<accession>A0A225CB17</accession>
<protein>
    <recommendedName>
        <fullName evidence="4">DUF3093 domain-containing protein</fullName>
    </recommendedName>
</protein>
<dbReference type="RefSeq" id="WP_094130015.1">
    <property type="nucleotide sequence ID" value="NZ_CP040788.1"/>
</dbReference>
<keyword evidence="1" id="KW-1133">Transmembrane helix</keyword>
<keyword evidence="3" id="KW-1185">Reference proteome</keyword>
<evidence type="ECO:0000256" key="1">
    <source>
        <dbReference type="SAM" id="Phobius"/>
    </source>
</evidence>
<dbReference type="InterPro" id="IPR021443">
    <property type="entry name" value="DUF3093"/>
</dbReference>
<dbReference type="EMBL" id="MZMQ01000001">
    <property type="protein sequence ID" value="OQJ63719.1"/>
    <property type="molecule type" value="Genomic_DNA"/>
</dbReference>
<organism evidence="2 3">
    <name type="scientific">Clavibacter tessellarius</name>
    <dbReference type="NCBI Taxonomy" id="31965"/>
    <lineage>
        <taxon>Bacteria</taxon>
        <taxon>Bacillati</taxon>
        <taxon>Actinomycetota</taxon>
        <taxon>Actinomycetes</taxon>
        <taxon>Micrococcales</taxon>
        <taxon>Microbacteriaceae</taxon>
        <taxon>Clavibacter</taxon>
    </lineage>
</organism>
<keyword evidence="1" id="KW-0472">Membrane</keyword>
<feature type="transmembrane region" description="Helical" evidence="1">
    <location>
        <begin position="40"/>
        <end position="61"/>
    </location>
</feature>
<evidence type="ECO:0000313" key="3">
    <source>
        <dbReference type="Proteomes" id="UP000215316"/>
    </source>
</evidence>